<name>A0A411HJK8_9GAMM</name>
<organism evidence="2 3">
    <name type="scientific">Pseudolysobacter antarcticus</name>
    <dbReference type="NCBI Taxonomy" id="2511995"/>
    <lineage>
        <taxon>Bacteria</taxon>
        <taxon>Pseudomonadati</taxon>
        <taxon>Pseudomonadota</taxon>
        <taxon>Gammaproteobacteria</taxon>
        <taxon>Lysobacterales</taxon>
        <taxon>Rhodanobacteraceae</taxon>
        <taxon>Pseudolysobacter</taxon>
    </lineage>
</organism>
<gene>
    <name evidence="2" type="ORF">ELE36_10020</name>
</gene>
<feature type="region of interest" description="Disordered" evidence="1">
    <location>
        <begin position="37"/>
        <end position="65"/>
    </location>
</feature>
<protein>
    <submittedName>
        <fullName evidence="2">Uncharacterized protein</fullName>
    </submittedName>
</protein>
<dbReference type="Proteomes" id="UP000291562">
    <property type="component" value="Chromosome"/>
</dbReference>
<accession>A0A411HJK8</accession>
<keyword evidence="3" id="KW-1185">Reference proteome</keyword>
<reference evidence="2 3" key="1">
    <citation type="submission" date="2019-01" db="EMBL/GenBank/DDBJ databases">
        <title>Pseudolysobacter antarctica gen. nov., sp. nov., isolated from Fildes Peninsula, Antarctica.</title>
        <authorList>
            <person name="Wei Z."/>
            <person name="Peng F."/>
        </authorList>
    </citation>
    <scope>NUCLEOTIDE SEQUENCE [LARGE SCALE GENOMIC DNA]</scope>
    <source>
        <strain evidence="2 3">AQ6-296</strain>
    </source>
</reference>
<feature type="compositionally biased region" description="Basic residues" evidence="1">
    <location>
        <begin position="54"/>
        <end position="65"/>
    </location>
</feature>
<proteinExistence type="predicted"/>
<dbReference type="AlphaFoldDB" id="A0A411HJK8"/>
<evidence type="ECO:0000256" key="1">
    <source>
        <dbReference type="SAM" id="MobiDB-lite"/>
    </source>
</evidence>
<evidence type="ECO:0000313" key="2">
    <source>
        <dbReference type="EMBL" id="QBB70671.1"/>
    </source>
</evidence>
<dbReference type="EMBL" id="CP035704">
    <property type="protein sequence ID" value="QBB70671.1"/>
    <property type="molecule type" value="Genomic_DNA"/>
</dbReference>
<sequence length="65" mass="6784">MVLCPVALAVGCRKCPIFSGCPVKSLIGDYKPPPPVAPQVAAKRTAKSAPKATATRKKPRSKPAK</sequence>
<dbReference type="KEGG" id="xbc:ELE36_10020"/>
<evidence type="ECO:0000313" key="3">
    <source>
        <dbReference type="Proteomes" id="UP000291562"/>
    </source>
</evidence>
<dbReference type="OrthoDB" id="10000776at2"/>